<dbReference type="EMBL" id="QJUP01000019">
    <property type="protein sequence ID" value="TBU94037.1"/>
    <property type="molecule type" value="Genomic_DNA"/>
</dbReference>
<evidence type="ECO:0000313" key="2">
    <source>
        <dbReference type="Proteomes" id="UP000292639"/>
    </source>
</evidence>
<comment type="caution">
    <text evidence="1">The sequence shown here is derived from an EMBL/GenBank/DDBJ whole genome shotgun (WGS) entry which is preliminary data.</text>
</comment>
<dbReference type="OrthoDB" id="6902404at2"/>
<dbReference type="AlphaFoldDB" id="A0A4V2KCF8"/>
<name>A0A4V2KCF8_9GAMM</name>
<dbReference type="Proteomes" id="UP000292639">
    <property type="component" value="Unassembled WGS sequence"/>
</dbReference>
<keyword evidence="2" id="KW-1185">Reference proteome</keyword>
<reference evidence="1 2" key="1">
    <citation type="submission" date="2018-06" db="EMBL/GenBank/DDBJ databases">
        <title>Three novel Pseudomonas species isolated from symptomatic oak.</title>
        <authorList>
            <person name="Bueno-Gonzalez V."/>
            <person name="Brady C."/>
        </authorList>
    </citation>
    <scope>NUCLEOTIDE SEQUENCE [LARGE SCALE GENOMIC DNA]</scope>
    <source>
        <strain evidence="1 2">P17C</strain>
    </source>
</reference>
<proteinExistence type="predicted"/>
<protein>
    <submittedName>
        <fullName evidence="1">Uncharacterized protein</fullName>
    </submittedName>
</protein>
<evidence type="ECO:0000313" key="1">
    <source>
        <dbReference type="EMBL" id="TBU94037.1"/>
    </source>
</evidence>
<organism evidence="1 2">
    <name type="scientific">Stutzerimonas kirkiae</name>
    <dbReference type="NCBI Taxonomy" id="2211392"/>
    <lineage>
        <taxon>Bacteria</taxon>
        <taxon>Pseudomonadati</taxon>
        <taxon>Pseudomonadota</taxon>
        <taxon>Gammaproteobacteria</taxon>
        <taxon>Pseudomonadales</taxon>
        <taxon>Pseudomonadaceae</taxon>
        <taxon>Stutzerimonas</taxon>
    </lineage>
</organism>
<accession>A0A4V2KCF8</accession>
<sequence>MLRILLEFGDIGQGFALASLQQGQQVFQFPDARTHLGLCLGLAGGSGFIELGTGLEQFFLGLATLLFQLGEDFFGIVLGFMTGLVQMLEQTAGKLLQQVQRGSERLLLRRHEGASWRLGCGHTRPLPPARQ</sequence>
<gene>
    <name evidence="1" type="ORF">DNJ96_13430</name>
</gene>